<dbReference type="InterPro" id="IPR004879">
    <property type="entry name" value="Ssp411-like_TRX"/>
</dbReference>
<proteinExistence type="predicted"/>
<dbReference type="CDD" id="cd02955">
    <property type="entry name" value="SSP411"/>
    <property type="match status" value="1"/>
</dbReference>
<dbReference type="Gene3D" id="3.40.30.10">
    <property type="entry name" value="Glutaredoxin"/>
    <property type="match status" value="1"/>
</dbReference>
<evidence type="ECO:0000259" key="1">
    <source>
        <dbReference type="Pfam" id="PF03190"/>
    </source>
</evidence>
<dbReference type="STRING" id="768670.Calni_1092"/>
<dbReference type="Pfam" id="PF03190">
    <property type="entry name" value="Thioredox_DsbH"/>
    <property type="match status" value="1"/>
</dbReference>
<sequence length="566" mass="66344">MKTVLNSLRDENSLYLLQHADNPVKWISWSNYLKIKDSVVKPLFISIGYSSCHWCHVMAEESFSDENIASFLNDNFTPIKIDREEYPDLDKKYQFFAQITGSKGGWPLTIFADLDGSPFYAGTYFPKEDRYGIPSLMRILESINNLYKNSYEKVKLTVENYQNFITKFYDCESLESKETDSNAFKDLFDYKNGGLKGSAKFPNIPVMEYLLDHGDDSDIMEFLVKTADALCLSGIYDHIDGGFFRYTVDSDWNIPHFEKMLYDNALNISFLSKLYEKTENDLYLYTAKKTADFCIEFFDTEYGFGASYDADSYDENGNKREGYFYTLTEEAFADLTVEEVRLLSEHCYFNNNHIRINNFINIDIFRKLQSIFSKISIRRSNLKKRPNFDNKVIFSWNCLMISALLDFYEVSSDEFYFNKALDSYFKIFHTMYVDGEINRVSYRGKLLKHSVLEDYVYFLSSTNKIFSITKDKNFLNIGKKILHDILEKFYIKNILWYNRSSDVVDIFDDATPSSFGLFLKECEMLGRYVDLNVDLDRFVEFAKKMHSNYPFATPSLAIFLEKKYIN</sequence>
<dbReference type="PIRSF" id="PIRSF006402">
    <property type="entry name" value="UCP006402_thioredoxin"/>
    <property type="match status" value="1"/>
</dbReference>
<dbReference type="Proteomes" id="UP000007039">
    <property type="component" value="Chromosome"/>
</dbReference>
<gene>
    <name evidence="2" type="ordered locus">Calni_1092</name>
</gene>
<evidence type="ECO:0000313" key="2">
    <source>
        <dbReference type="EMBL" id="ADR19003.1"/>
    </source>
</evidence>
<dbReference type="eggNOG" id="COG1331">
    <property type="taxonomic scope" value="Bacteria"/>
</dbReference>
<keyword evidence="3" id="KW-1185">Reference proteome</keyword>
<dbReference type="RefSeq" id="WP_013451215.1">
    <property type="nucleotide sequence ID" value="NC_014758.1"/>
</dbReference>
<dbReference type="InterPro" id="IPR008928">
    <property type="entry name" value="6-hairpin_glycosidase_sf"/>
</dbReference>
<protein>
    <recommendedName>
        <fullName evidence="1">Spermatogenesis-associated protein 20-like TRX domain-containing protein</fullName>
    </recommendedName>
</protein>
<organism evidence="2 3">
    <name type="scientific">Calditerrivibrio nitroreducens (strain DSM 19672 / NBRC 101217 / Yu37-1)</name>
    <dbReference type="NCBI Taxonomy" id="768670"/>
    <lineage>
        <taxon>Bacteria</taxon>
        <taxon>Pseudomonadati</taxon>
        <taxon>Deferribacterota</taxon>
        <taxon>Deferribacteres</taxon>
        <taxon>Deferribacterales</taxon>
        <taxon>Calditerrivibrionaceae</taxon>
    </lineage>
</organism>
<dbReference type="HOGENOM" id="CLU_014051_4_0_0"/>
<dbReference type="SUPFAM" id="SSF48208">
    <property type="entry name" value="Six-hairpin glycosidases"/>
    <property type="match status" value="1"/>
</dbReference>
<dbReference type="InterPro" id="IPR036249">
    <property type="entry name" value="Thioredoxin-like_sf"/>
</dbReference>
<name>E4TI87_CALNY</name>
<dbReference type="GO" id="GO:0005975">
    <property type="term" value="P:carbohydrate metabolic process"/>
    <property type="evidence" value="ECO:0007669"/>
    <property type="project" value="InterPro"/>
</dbReference>
<dbReference type="SUPFAM" id="SSF52833">
    <property type="entry name" value="Thioredoxin-like"/>
    <property type="match status" value="1"/>
</dbReference>
<dbReference type="EMBL" id="CP002347">
    <property type="protein sequence ID" value="ADR19003.1"/>
    <property type="molecule type" value="Genomic_DNA"/>
</dbReference>
<accession>E4TI87</accession>
<dbReference type="PANTHER" id="PTHR42899:SF1">
    <property type="entry name" value="SPERMATOGENESIS-ASSOCIATED PROTEIN 20"/>
    <property type="match status" value="1"/>
</dbReference>
<dbReference type="OrthoDB" id="9762614at2"/>
<dbReference type="KEGG" id="cni:Calni_1092"/>
<reference key="1">
    <citation type="submission" date="2010-11" db="EMBL/GenBank/DDBJ databases">
        <title>The complete genome of chromosome of Calditerrivibrio nitroreducens DSM 19672.</title>
        <authorList>
            <consortium name="US DOE Joint Genome Institute (JGI-PGF)"/>
            <person name="Lucas S."/>
            <person name="Copeland A."/>
            <person name="Lapidus A."/>
            <person name="Bruce D."/>
            <person name="Goodwin L."/>
            <person name="Pitluck S."/>
            <person name="Kyrpides N."/>
            <person name="Mavromatis K."/>
            <person name="Ivanova N."/>
            <person name="Mikhailova N."/>
            <person name="Zeytun A."/>
            <person name="Brettin T."/>
            <person name="Detter J.C."/>
            <person name="Tapia R."/>
            <person name="Han C."/>
            <person name="Land M."/>
            <person name="Hauser L."/>
            <person name="Markowitz V."/>
            <person name="Cheng J.-F."/>
            <person name="Hugenholtz P."/>
            <person name="Woyke T."/>
            <person name="Wu D."/>
            <person name="Spring S."/>
            <person name="Schroeder M."/>
            <person name="Brambilla E."/>
            <person name="Klenk H.-P."/>
            <person name="Eisen J.A."/>
        </authorList>
    </citation>
    <scope>NUCLEOTIDE SEQUENCE [LARGE SCALE GENOMIC DNA]</scope>
    <source>
        <strain>DSM 19672</strain>
    </source>
</reference>
<dbReference type="PANTHER" id="PTHR42899">
    <property type="entry name" value="SPERMATOGENESIS-ASSOCIATED PROTEIN 20"/>
    <property type="match status" value="1"/>
</dbReference>
<evidence type="ECO:0000313" key="3">
    <source>
        <dbReference type="Proteomes" id="UP000007039"/>
    </source>
</evidence>
<reference evidence="2 3" key="2">
    <citation type="journal article" date="2011" name="Stand. Genomic Sci.">
        <title>Complete genome sequence of Calditerrivibrio nitroreducens type strain (Yu37-1).</title>
        <authorList>
            <person name="Pitluck S."/>
            <person name="Sikorski J."/>
            <person name="Zeytun A."/>
            <person name="Lapidus A."/>
            <person name="Nolan M."/>
            <person name="Lucas S."/>
            <person name="Hammon N."/>
            <person name="Deshpande S."/>
            <person name="Cheng J.F."/>
            <person name="Tapia R."/>
            <person name="Han C."/>
            <person name="Goodwin L."/>
            <person name="Liolios K."/>
            <person name="Pagani I."/>
            <person name="Ivanova N."/>
            <person name="Mavromatis K."/>
            <person name="Pati A."/>
            <person name="Chen A."/>
            <person name="Palaniappan K."/>
            <person name="Hauser L."/>
            <person name="Chang Y.J."/>
            <person name="Jeffries C.D."/>
            <person name="Detter J.C."/>
            <person name="Brambilla E."/>
            <person name="Djao O.D."/>
            <person name="Rohde M."/>
            <person name="Spring S."/>
            <person name="Goker M."/>
            <person name="Woyke T."/>
            <person name="Bristow J."/>
            <person name="Eisen J.A."/>
            <person name="Markowitz V."/>
            <person name="Hugenholtz P."/>
            <person name="Kyrpides N.C."/>
            <person name="Klenk H.P."/>
            <person name="Land M."/>
        </authorList>
    </citation>
    <scope>NUCLEOTIDE SEQUENCE [LARGE SCALE GENOMIC DNA]</scope>
    <source>
        <strain evidence="3">DSM 19672 / NBRC 101217 / Yu37-1</strain>
    </source>
</reference>
<dbReference type="InterPro" id="IPR024705">
    <property type="entry name" value="Ssp411"/>
</dbReference>
<feature type="domain" description="Spermatogenesis-associated protein 20-like TRX" evidence="1">
    <location>
        <begin position="6"/>
        <end position="161"/>
    </location>
</feature>
<dbReference type="AlphaFoldDB" id="E4TI87"/>